<gene>
    <name evidence="1" type="ORF">GCM10011585_02250</name>
</gene>
<proteinExistence type="predicted"/>
<comment type="caution">
    <text evidence="1">The sequence shown here is derived from an EMBL/GenBank/DDBJ whole genome shotgun (WGS) entry which is preliminary data.</text>
</comment>
<dbReference type="AlphaFoldDB" id="A0A917LXT8"/>
<protein>
    <submittedName>
        <fullName evidence="1">Uncharacterized protein</fullName>
    </submittedName>
</protein>
<dbReference type="EMBL" id="BMGT01000001">
    <property type="protein sequence ID" value="GGG64227.1"/>
    <property type="molecule type" value="Genomic_DNA"/>
</dbReference>
<reference evidence="1" key="1">
    <citation type="journal article" date="2014" name="Int. J. Syst. Evol. Microbiol.">
        <title>Complete genome sequence of Corynebacterium casei LMG S-19264T (=DSM 44701T), isolated from a smear-ripened cheese.</title>
        <authorList>
            <consortium name="US DOE Joint Genome Institute (JGI-PGF)"/>
            <person name="Walter F."/>
            <person name="Albersmeier A."/>
            <person name="Kalinowski J."/>
            <person name="Ruckert C."/>
        </authorList>
    </citation>
    <scope>NUCLEOTIDE SEQUENCE</scope>
    <source>
        <strain evidence="1">CGMCC 1.12997</strain>
    </source>
</reference>
<dbReference type="Proteomes" id="UP000647241">
    <property type="component" value="Unassembled WGS sequence"/>
</dbReference>
<evidence type="ECO:0000313" key="1">
    <source>
        <dbReference type="EMBL" id="GGG64227.1"/>
    </source>
</evidence>
<organism evidence="1 2">
    <name type="scientific">Edaphobacter dinghuensis</name>
    <dbReference type="NCBI Taxonomy" id="1560005"/>
    <lineage>
        <taxon>Bacteria</taxon>
        <taxon>Pseudomonadati</taxon>
        <taxon>Acidobacteriota</taxon>
        <taxon>Terriglobia</taxon>
        <taxon>Terriglobales</taxon>
        <taxon>Acidobacteriaceae</taxon>
        <taxon>Edaphobacter</taxon>
    </lineage>
</organism>
<reference evidence="1" key="2">
    <citation type="submission" date="2020-09" db="EMBL/GenBank/DDBJ databases">
        <authorList>
            <person name="Sun Q."/>
            <person name="Zhou Y."/>
        </authorList>
    </citation>
    <scope>NUCLEOTIDE SEQUENCE</scope>
    <source>
        <strain evidence="1">CGMCC 1.12997</strain>
    </source>
</reference>
<name>A0A917LXT8_9BACT</name>
<evidence type="ECO:0000313" key="2">
    <source>
        <dbReference type="Proteomes" id="UP000647241"/>
    </source>
</evidence>
<sequence length="66" mass="7267">MAQEKKGPGLKPLLRFSTSFVGLKPYANPEPYADAKVLRQSWDLLIMDPTLILESCADPGNKDGSF</sequence>
<keyword evidence="2" id="KW-1185">Reference proteome</keyword>
<accession>A0A917LXT8</accession>